<name>A0A835M694_9MAGN</name>
<evidence type="ECO:0000256" key="1">
    <source>
        <dbReference type="SAM" id="MobiDB-lite"/>
    </source>
</evidence>
<dbReference type="EMBL" id="JADFTS010000002">
    <property type="protein sequence ID" value="KAF9621233.1"/>
    <property type="molecule type" value="Genomic_DNA"/>
</dbReference>
<feature type="region of interest" description="Disordered" evidence="1">
    <location>
        <begin position="120"/>
        <end position="155"/>
    </location>
</feature>
<evidence type="ECO:0000313" key="3">
    <source>
        <dbReference type="Proteomes" id="UP000631114"/>
    </source>
</evidence>
<proteinExistence type="predicted"/>
<sequence length="208" mass="24429">MEKVLNPYDRQSMKMAILKHEETFREQVYELHRLYRVQKMLMKNMKSNKAYRREPEGWSPENKINRSETNSCIKNQEKIRRELDLECPAEGGDGVLEIEDENEIELTLGPARYRRINKDETPINADAGPSFSSSMQSSFTQRPRTDTHNRADRREELASVQQWGLIQVPNLHSNFQSAKKAFDVDENLKQERLNHPPWLLQVLSLKMT</sequence>
<dbReference type="AlphaFoldDB" id="A0A835M694"/>
<keyword evidence="3" id="KW-1185">Reference proteome</keyword>
<protein>
    <submittedName>
        <fullName evidence="2">Uncharacterized protein</fullName>
    </submittedName>
</protein>
<comment type="caution">
    <text evidence="2">The sequence shown here is derived from an EMBL/GenBank/DDBJ whole genome shotgun (WGS) entry which is preliminary data.</text>
</comment>
<dbReference type="Proteomes" id="UP000631114">
    <property type="component" value="Unassembled WGS sequence"/>
</dbReference>
<reference evidence="2 3" key="1">
    <citation type="submission" date="2020-10" db="EMBL/GenBank/DDBJ databases">
        <title>The Coptis chinensis genome and diversification of protoberbering-type alkaloids.</title>
        <authorList>
            <person name="Wang B."/>
            <person name="Shu S."/>
            <person name="Song C."/>
            <person name="Liu Y."/>
        </authorList>
    </citation>
    <scope>NUCLEOTIDE SEQUENCE [LARGE SCALE GENOMIC DNA]</scope>
    <source>
        <strain evidence="2">HL-2020</strain>
        <tissue evidence="2">Leaf</tissue>
    </source>
</reference>
<accession>A0A835M694</accession>
<gene>
    <name evidence="2" type="ORF">IFM89_016727</name>
</gene>
<dbReference type="PANTHER" id="PTHR33167">
    <property type="entry name" value="TRANSCRIPTION FACTOR, PUTATIVE (DUF863)-RELATED"/>
    <property type="match status" value="1"/>
</dbReference>
<dbReference type="PANTHER" id="PTHR33167:SF26">
    <property type="entry name" value="EXPRESSED PROTEIN"/>
    <property type="match status" value="1"/>
</dbReference>
<dbReference type="OrthoDB" id="666348at2759"/>
<feature type="compositionally biased region" description="Low complexity" evidence="1">
    <location>
        <begin position="130"/>
        <end position="139"/>
    </location>
</feature>
<organism evidence="2 3">
    <name type="scientific">Coptis chinensis</name>
    <dbReference type="NCBI Taxonomy" id="261450"/>
    <lineage>
        <taxon>Eukaryota</taxon>
        <taxon>Viridiplantae</taxon>
        <taxon>Streptophyta</taxon>
        <taxon>Embryophyta</taxon>
        <taxon>Tracheophyta</taxon>
        <taxon>Spermatophyta</taxon>
        <taxon>Magnoliopsida</taxon>
        <taxon>Ranunculales</taxon>
        <taxon>Ranunculaceae</taxon>
        <taxon>Coptidoideae</taxon>
        <taxon>Coptis</taxon>
    </lineage>
</organism>
<evidence type="ECO:0000313" key="2">
    <source>
        <dbReference type="EMBL" id="KAF9621233.1"/>
    </source>
</evidence>
<feature type="compositionally biased region" description="Basic and acidic residues" evidence="1">
    <location>
        <begin position="143"/>
        <end position="155"/>
    </location>
</feature>